<evidence type="ECO:0000313" key="3">
    <source>
        <dbReference type="Proteomes" id="UP001642409"/>
    </source>
</evidence>
<organism evidence="1">
    <name type="scientific">Hexamita inflata</name>
    <dbReference type="NCBI Taxonomy" id="28002"/>
    <lineage>
        <taxon>Eukaryota</taxon>
        <taxon>Metamonada</taxon>
        <taxon>Diplomonadida</taxon>
        <taxon>Hexamitidae</taxon>
        <taxon>Hexamitinae</taxon>
        <taxon>Hexamita</taxon>
    </lineage>
</organism>
<dbReference type="AlphaFoldDB" id="A0AA86R4M7"/>
<reference evidence="2 3" key="2">
    <citation type="submission" date="2024-07" db="EMBL/GenBank/DDBJ databases">
        <authorList>
            <person name="Akdeniz Z."/>
        </authorList>
    </citation>
    <scope>NUCLEOTIDE SEQUENCE [LARGE SCALE GENOMIC DNA]</scope>
</reference>
<evidence type="ECO:0000313" key="1">
    <source>
        <dbReference type="EMBL" id="CAI9962180.1"/>
    </source>
</evidence>
<reference evidence="1" key="1">
    <citation type="submission" date="2023-06" db="EMBL/GenBank/DDBJ databases">
        <authorList>
            <person name="Kurt Z."/>
        </authorList>
    </citation>
    <scope>NUCLEOTIDE SEQUENCE</scope>
</reference>
<protein>
    <submittedName>
        <fullName evidence="1">Uncharacterized protein</fullName>
    </submittedName>
</protein>
<name>A0AA86R4M7_9EUKA</name>
<comment type="caution">
    <text evidence="1">The sequence shown here is derived from an EMBL/GenBank/DDBJ whole genome shotgun (WGS) entry which is preliminary data.</text>
</comment>
<gene>
    <name evidence="2" type="ORF">HINF_LOCUS3909</name>
    <name evidence="1" type="ORF">HINF_LOCUS49825</name>
</gene>
<dbReference type="Proteomes" id="UP001642409">
    <property type="component" value="Unassembled WGS sequence"/>
</dbReference>
<proteinExistence type="predicted"/>
<dbReference type="InterPro" id="IPR014903">
    <property type="entry name" value="DUF1796"/>
</dbReference>
<dbReference type="EMBL" id="CAXDID020000007">
    <property type="protein sequence ID" value="CAL5976624.1"/>
    <property type="molecule type" value="Genomic_DNA"/>
</dbReference>
<sequence length="504" mass="60147">MILILSLCNDNQAIKFENLGLIACISIVYDDLSYIAHSIQQFNQQTYTNTQLWLVFDYNNQKAHNYINNYAQYSNQLYILDCATLIDCEPQYEFNYSNQNINILRLREFYSKQKDEILQKVIQISKADYFVEWSPIAFHDKNRIQFQLQELQRTNQSCTLLDHIYQYNHFSKEISYSCSQQLIEETIICKTNLPFQLPKYNGTCQFNDSIINSSKQLVYVSFKYQNERLLRVSSEQQQRIINLIKPKTEYDGIFSLGTWCQTGGALAARNLFQVHSPIHGFGIKTWENLIQILDSKFQGYWDLENMVIGKVKTGISHRYHQFQNIFKVYDNRYNMYSNHQFDEIDNSPTELKTYPRFKEMIKKQVNIFLKQNIHYERVLFILRAMSAPMYSTVITEQQIIDLHRVLTNFRNSKPFTLIIHVQEWQINDVNNWIKRNKFNNVVLGIYKQQWNDNPFDEEWENSLNNIKLAEIYWDRLFAEILEIEAENLTVFEQWQIIGKINGWN</sequence>
<keyword evidence="3" id="KW-1185">Reference proteome</keyword>
<dbReference type="EMBL" id="CATOUU010000952">
    <property type="protein sequence ID" value="CAI9962180.1"/>
    <property type="molecule type" value="Genomic_DNA"/>
</dbReference>
<evidence type="ECO:0000313" key="2">
    <source>
        <dbReference type="EMBL" id="CAL5976624.1"/>
    </source>
</evidence>
<accession>A0AA86R4M7</accession>
<dbReference type="Pfam" id="PF08795">
    <property type="entry name" value="DUF1796"/>
    <property type="match status" value="1"/>
</dbReference>